<evidence type="ECO:0000313" key="11">
    <source>
        <dbReference type="EMBL" id="MCQ4949075.1"/>
    </source>
</evidence>
<comment type="caution">
    <text evidence="11">The sequence shown here is derived from an EMBL/GenBank/DDBJ whole genome shotgun (WGS) entry which is preliminary data.</text>
</comment>
<dbReference type="InterPro" id="IPR003716">
    <property type="entry name" value="DNA-dir_RNA_pol_omega"/>
</dbReference>
<evidence type="ECO:0000256" key="9">
    <source>
        <dbReference type="ARBA" id="ARBA00048552"/>
    </source>
</evidence>
<dbReference type="SUPFAM" id="SSF63562">
    <property type="entry name" value="RPB6/omega subunit-like"/>
    <property type="match status" value="1"/>
</dbReference>
<dbReference type="Gene3D" id="3.90.940.10">
    <property type="match status" value="1"/>
</dbReference>
<evidence type="ECO:0000256" key="7">
    <source>
        <dbReference type="ARBA" id="ARBA00023163"/>
    </source>
</evidence>
<dbReference type="Pfam" id="PF01192">
    <property type="entry name" value="RNA_pol_Rpb6"/>
    <property type="match status" value="1"/>
</dbReference>
<reference evidence="11" key="1">
    <citation type="submission" date="2022-06" db="EMBL/GenBank/DDBJ databases">
        <title>Isolation of gut microbiota from human fecal samples.</title>
        <authorList>
            <person name="Pamer E.G."/>
            <person name="Barat B."/>
            <person name="Waligurski E."/>
            <person name="Medina S."/>
            <person name="Paddock L."/>
            <person name="Mostad J."/>
        </authorList>
    </citation>
    <scope>NUCLEOTIDE SEQUENCE</scope>
    <source>
        <strain evidence="11">DFI.7.96</strain>
    </source>
</reference>
<name>A0AAW5KCL4_9FIRM</name>
<comment type="subunit">
    <text evidence="10">The RNAP catalytic core consists of 2 alpha, 1 beta, 1 beta' and 1 omega subunit. When a sigma factor is associated with the core the holoenzyme is formed, which can initiate transcription.</text>
</comment>
<evidence type="ECO:0000256" key="5">
    <source>
        <dbReference type="ARBA" id="ARBA00022679"/>
    </source>
</evidence>
<dbReference type="NCBIfam" id="TIGR00690">
    <property type="entry name" value="rpoZ"/>
    <property type="match status" value="1"/>
</dbReference>
<sequence>MLRPALSELLKPNQSYYMLVVAVAKRAREIVDEAAEEERILVEKPVKLAVMEFAKGVCSIRDDGRND</sequence>
<gene>
    <name evidence="10 11" type="primary">rpoZ</name>
    <name evidence="11" type="ORF">NE646_05275</name>
</gene>
<organism evidence="11 12">
    <name type="scientific">Bittarella massiliensis</name>
    <name type="common">ex Durand et al. 2017</name>
    <dbReference type="NCBI Taxonomy" id="1720313"/>
    <lineage>
        <taxon>Bacteria</taxon>
        <taxon>Bacillati</taxon>
        <taxon>Bacillota</taxon>
        <taxon>Clostridia</taxon>
        <taxon>Eubacteriales</taxon>
        <taxon>Oscillospiraceae</taxon>
        <taxon>Bittarella (ex Durand et al. 2017)</taxon>
    </lineage>
</organism>
<evidence type="ECO:0000256" key="2">
    <source>
        <dbReference type="ARBA" id="ARBA00012418"/>
    </source>
</evidence>
<dbReference type="EMBL" id="JANGAB010000002">
    <property type="protein sequence ID" value="MCQ4949075.1"/>
    <property type="molecule type" value="Genomic_DNA"/>
</dbReference>
<comment type="function">
    <text evidence="10">Promotes RNA polymerase assembly. Latches the N- and C-terminal regions of the beta' subunit thereby facilitating its interaction with the beta and alpha subunits.</text>
</comment>
<evidence type="ECO:0000256" key="10">
    <source>
        <dbReference type="HAMAP-Rule" id="MF_00366"/>
    </source>
</evidence>
<comment type="catalytic activity">
    <reaction evidence="9 10">
        <text>RNA(n) + a ribonucleoside 5'-triphosphate = RNA(n+1) + diphosphate</text>
        <dbReference type="Rhea" id="RHEA:21248"/>
        <dbReference type="Rhea" id="RHEA-COMP:14527"/>
        <dbReference type="Rhea" id="RHEA-COMP:17342"/>
        <dbReference type="ChEBI" id="CHEBI:33019"/>
        <dbReference type="ChEBI" id="CHEBI:61557"/>
        <dbReference type="ChEBI" id="CHEBI:140395"/>
        <dbReference type="EC" id="2.7.7.6"/>
    </reaction>
</comment>
<evidence type="ECO:0000256" key="6">
    <source>
        <dbReference type="ARBA" id="ARBA00022695"/>
    </source>
</evidence>
<dbReference type="GO" id="GO:0000428">
    <property type="term" value="C:DNA-directed RNA polymerase complex"/>
    <property type="evidence" value="ECO:0007669"/>
    <property type="project" value="UniProtKB-KW"/>
</dbReference>
<dbReference type="GO" id="GO:0003899">
    <property type="term" value="F:DNA-directed RNA polymerase activity"/>
    <property type="evidence" value="ECO:0007669"/>
    <property type="project" value="UniProtKB-UniRule"/>
</dbReference>
<dbReference type="AlphaFoldDB" id="A0AAW5KCL4"/>
<keyword evidence="4 10" id="KW-0240">DNA-directed RNA polymerase</keyword>
<evidence type="ECO:0000313" key="12">
    <source>
        <dbReference type="Proteomes" id="UP001205063"/>
    </source>
</evidence>
<evidence type="ECO:0000256" key="1">
    <source>
        <dbReference type="ARBA" id="ARBA00006711"/>
    </source>
</evidence>
<evidence type="ECO:0000256" key="4">
    <source>
        <dbReference type="ARBA" id="ARBA00022478"/>
    </source>
</evidence>
<evidence type="ECO:0000256" key="8">
    <source>
        <dbReference type="ARBA" id="ARBA00029924"/>
    </source>
</evidence>
<comment type="similarity">
    <text evidence="1 10">Belongs to the RNA polymerase subunit omega family.</text>
</comment>
<dbReference type="RefSeq" id="WP_185915041.1">
    <property type="nucleotide sequence ID" value="NZ_JACMSD010000002.1"/>
</dbReference>
<keyword evidence="7 10" id="KW-0804">Transcription</keyword>
<dbReference type="GO" id="GO:0003677">
    <property type="term" value="F:DNA binding"/>
    <property type="evidence" value="ECO:0007669"/>
    <property type="project" value="UniProtKB-UniRule"/>
</dbReference>
<proteinExistence type="inferred from homology"/>
<evidence type="ECO:0000256" key="3">
    <source>
        <dbReference type="ARBA" id="ARBA00013725"/>
    </source>
</evidence>
<keyword evidence="5 10" id="KW-0808">Transferase</keyword>
<dbReference type="GO" id="GO:0006351">
    <property type="term" value="P:DNA-templated transcription"/>
    <property type="evidence" value="ECO:0007669"/>
    <property type="project" value="UniProtKB-UniRule"/>
</dbReference>
<dbReference type="Proteomes" id="UP001205063">
    <property type="component" value="Unassembled WGS sequence"/>
</dbReference>
<dbReference type="InterPro" id="IPR036161">
    <property type="entry name" value="RPB6/omega-like_sf"/>
</dbReference>
<dbReference type="EC" id="2.7.7.6" evidence="2 10"/>
<dbReference type="SMART" id="SM01409">
    <property type="entry name" value="RNA_pol_Rpb6"/>
    <property type="match status" value="1"/>
</dbReference>
<protein>
    <recommendedName>
        <fullName evidence="3 10">DNA-directed RNA polymerase subunit omega</fullName>
        <shortName evidence="10">RNAP omega subunit</shortName>
        <ecNumber evidence="2 10">2.7.7.6</ecNumber>
    </recommendedName>
    <alternativeName>
        <fullName evidence="10">RNA polymerase omega subunit</fullName>
    </alternativeName>
    <alternativeName>
        <fullName evidence="8 10">Transcriptase subunit omega</fullName>
    </alternativeName>
</protein>
<dbReference type="HAMAP" id="MF_00366">
    <property type="entry name" value="RNApol_bact_RpoZ"/>
    <property type="match status" value="1"/>
</dbReference>
<keyword evidence="6 10" id="KW-0548">Nucleotidyltransferase</keyword>
<accession>A0AAW5KCL4</accession>
<dbReference type="InterPro" id="IPR006110">
    <property type="entry name" value="Pol_omega/Rpo6/RPB6"/>
</dbReference>